<dbReference type="RefSeq" id="WP_201685007.1">
    <property type="nucleotide sequence ID" value="NZ_JAEQNA010000006.1"/>
</dbReference>
<feature type="domain" description="AB hydrolase-1" evidence="1">
    <location>
        <begin position="31"/>
        <end position="270"/>
    </location>
</feature>
<evidence type="ECO:0000259" key="1">
    <source>
        <dbReference type="Pfam" id="PF12697"/>
    </source>
</evidence>
<dbReference type="Proteomes" id="UP000613011">
    <property type="component" value="Unassembled WGS sequence"/>
</dbReference>
<dbReference type="SUPFAM" id="SSF53474">
    <property type="entry name" value="alpha/beta-Hydrolases"/>
    <property type="match status" value="1"/>
</dbReference>
<proteinExistence type="predicted"/>
<dbReference type="Pfam" id="PF12697">
    <property type="entry name" value="Abhydrolase_6"/>
    <property type="match status" value="1"/>
</dbReference>
<name>A0A937D7E2_9BURK</name>
<evidence type="ECO:0000313" key="3">
    <source>
        <dbReference type="Proteomes" id="UP000613011"/>
    </source>
</evidence>
<keyword evidence="2" id="KW-0378">Hydrolase</keyword>
<dbReference type="PANTHER" id="PTHR43194:SF2">
    <property type="entry name" value="PEROXISOMAL MEMBRANE PROTEIN LPX1"/>
    <property type="match status" value="1"/>
</dbReference>
<evidence type="ECO:0000313" key="2">
    <source>
        <dbReference type="EMBL" id="MBL0421928.1"/>
    </source>
</evidence>
<dbReference type="EMBL" id="JAEQNA010000006">
    <property type="protein sequence ID" value="MBL0421928.1"/>
    <property type="molecule type" value="Genomic_DNA"/>
</dbReference>
<gene>
    <name evidence="2" type="ORF">JI739_16380</name>
</gene>
<reference evidence="2" key="1">
    <citation type="submission" date="2021-01" db="EMBL/GenBank/DDBJ databases">
        <title>Ramlibacter sp. strain AW1 16S ribosomal RNA gene Genome sequencing and assembly.</title>
        <authorList>
            <person name="Kang M."/>
        </authorList>
    </citation>
    <scope>NUCLEOTIDE SEQUENCE</scope>
    <source>
        <strain evidence="2">AW1</strain>
    </source>
</reference>
<dbReference type="Gene3D" id="3.40.50.1820">
    <property type="entry name" value="alpha/beta hydrolase"/>
    <property type="match status" value="1"/>
</dbReference>
<comment type="caution">
    <text evidence="2">The sequence shown here is derived from an EMBL/GenBank/DDBJ whole genome shotgun (WGS) entry which is preliminary data.</text>
</comment>
<protein>
    <submittedName>
        <fullName evidence="2">Alpha/beta hydrolase</fullName>
    </submittedName>
</protein>
<dbReference type="AlphaFoldDB" id="A0A937D7E2"/>
<sequence>MSTSPWQPSLFGGLSGRHQCPPELQPRTPLVIAIHGGTYTSAYFDVPGASLLARARANRIPVLAPDRPGYGDSPMRAAGEMTIKGQARHLIGTLRDAWSRHGEGTAGIVLIGHSIGGAIAATMAAEMAGGSSDVPLLGLAVSGICMRTPPEHKEQWAQLPDTPTVEIPPPVKDFVMFGPQGSFDPKMVDASRAANTAAPKAELVDIVSTWQDQAPEVLGRIEVPVHYRQAEVDHLWIMSADEVEAFRRALKRSPRVDAAMVRGVGHCMDFHHVGRALQLQQLGFALECASAAA</sequence>
<dbReference type="PANTHER" id="PTHR43194">
    <property type="entry name" value="HYDROLASE ALPHA/BETA FOLD FAMILY"/>
    <property type="match status" value="1"/>
</dbReference>
<keyword evidence="3" id="KW-1185">Reference proteome</keyword>
<accession>A0A937D7E2</accession>
<dbReference type="InterPro" id="IPR029058">
    <property type="entry name" value="AB_hydrolase_fold"/>
</dbReference>
<organism evidence="2 3">
    <name type="scientific">Ramlibacter aurantiacus</name>
    <dbReference type="NCBI Taxonomy" id="2801330"/>
    <lineage>
        <taxon>Bacteria</taxon>
        <taxon>Pseudomonadati</taxon>
        <taxon>Pseudomonadota</taxon>
        <taxon>Betaproteobacteria</taxon>
        <taxon>Burkholderiales</taxon>
        <taxon>Comamonadaceae</taxon>
        <taxon>Ramlibacter</taxon>
    </lineage>
</organism>
<dbReference type="InterPro" id="IPR050228">
    <property type="entry name" value="Carboxylesterase_BioH"/>
</dbReference>
<dbReference type="PRINTS" id="PR00111">
    <property type="entry name" value="ABHYDROLASE"/>
</dbReference>
<dbReference type="InterPro" id="IPR000073">
    <property type="entry name" value="AB_hydrolase_1"/>
</dbReference>
<dbReference type="GO" id="GO:0016787">
    <property type="term" value="F:hydrolase activity"/>
    <property type="evidence" value="ECO:0007669"/>
    <property type="project" value="UniProtKB-KW"/>
</dbReference>